<dbReference type="SMART" id="SM00248">
    <property type="entry name" value="ANK"/>
    <property type="match status" value="5"/>
</dbReference>
<feature type="domain" description="Pyrrolo-quinoline quinone repeat" evidence="3">
    <location>
        <begin position="401"/>
        <end position="587"/>
    </location>
</feature>
<evidence type="ECO:0000256" key="1">
    <source>
        <dbReference type="PROSITE-ProRule" id="PRU00023"/>
    </source>
</evidence>
<sequence length="734" mass="82028">MKRLFLSISLMVAVFLSAHAQSDNLPFFKAAKTNDISTLANLIKEGTDVNTKSKYGATALTFAVEKNSVEAVKFLLENGADPNVRDRFYQSTPFEWAFYESKFEMIKLMVAHGADLSTKWLLPFSVREGNIDIVKLLLDKNVAGANDAIVFAVRNEHVEIVKLLLDHTKIESDKLNAALITATGMNNTDLCKLLKDAGAVLPKVNNHDKNVKFAGLYSEKEGQLRIKNEDNKIFASFDDVKYYELKYDSLNIFSVAEFPSITLSFKTVENIAVAVKFRNGENQRDFVRTEELAKKEVKSEYKDEVGEVKEVLNWTAFRGENCQGNGDGQYPPVRWDAEKGLNLKWKTRIPGLSHACPVVWEDKVYVITAIGEDPTAEYRVGLYGDVKPVNDNSNHVWKIFCLDKSKGEILWEQTAYKGVPKVKRHPKATQANSTPVTNGKYLVALYGSEGLVCYDMDGNEIWRKDMGMLDAGWFFESETQWGHAASPLIYKNSVIIQADRSKDSYVAAFDLETGKEVWKTNREEISSWGTPVVYYGKDHNELITNGTEYIKAYNPDTGEELWKLGPNSEVTVGTPVVYKDLIYVTGGYPPVRPVYAIIPGGHGDISIPDSLSSGEFIKWRYLKGGTYMPSPIAYDGYLYTMANNGLLTCYHAETGEKIYRKNLKCSAVTASLVAADGKLYCTSESKGVVVVKAGPEFEIIARNPVGETCMATPAISDKLFIIRAQDYIYGFGRN</sequence>
<name>A0A2V3ZUQ6_9BACT</name>
<keyword evidence="2" id="KW-0732">Signal</keyword>
<protein>
    <recommendedName>
        <fullName evidence="3">Pyrrolo-quinoline quinone repeat domain-containing protein</fullName>
    </recommendedName>
</protein>
<organism evidence="4 5">
    <name type="scientific">Marinifilum breve</name>
    <dbReference type="NCBI Taxonomy" id="2184082"/>
    <lineage>
        <taxon>Bacteria</taxon>
        <taxon>Pseudomonadati</taxon>
        <taxon>Bacteroidota</taxon>
        <taxon>Bacteroidia</taxon>
        <taxon>Marinilabiliales</taxon>
        <taxon>Marinifilaceae</taxon>
    </lineage>
</organism>
<dbReference type="PANTHER" id="PTHR34512:SF30">
    <property type="entry name" value="OUTER MEMBRANE PROTEIN ASSEMBLY FACTOR BAMB"/>
    <property type="match status" value="1"/>
</dbReference>
<reference evidence="4 5" key="1">
    <citation type="submission" date="2018-05" db="EMBL/GenBank/DDBJ databases">
        <title>Marinifilum breve JC075T sp. nov., a marine bacterium isolated from Yongle Blue Hole in the South China Sea.</title>
        <authorList>
            <person name="Fu T."/>
        </authorList>
    </citation>
    <scope>NUCLEOTIDE SEQUENCE [LARGE SCALE GENOMIC DNA]</scope>
    <source>
        <strain evidence="4 5">JC075</strain>
    </source>
</reference>
<evidence type="ECO:0000313" key="5">
    <source>
        <dbReference type="Proteomes" id="UP000248079"/>
    </source>
</evidence>
<dbReference type="InterPro" id="IPR015943">
    <property type="entry name" value="WD40/YVTN_repeat-like_dom_sf"/>
</dbReference>
<dbReference type="AlphaFoldDB" id="A0A2V3ZUQ6"/>
<dbReference type="SUPFAM" id="SSF48403">
    <property type="entry name" value="Ankyrin repeat"/>
    <property type="match status" value="1"/>
</dbReference>
<dbReference type="EMBL" id="QFLI01000007">
    <property type="protein sequence ID" value="PXX98777.1"/>
    <property type="molecule type" value="Genomic_DNA"/>
</dbReference>
<dbReference type="InterPro" id="IPR002372">
    <property type="entry name" value="PQQ_rpt_dom"/>
</dbReference>
<keyword evidence="5" id="KW-1185">Reference proteome</keyword>
<dbReference type="OrthoDB" id="264813at2"/>
<dbReference type="InterPro" id="IPR011047">
    <property type="entry name" value="Quinoprotein_ADH-like_sf"/>
</dbReference>
<dbReference type="PROSITE" id="PS50088">
    <property type="entry name" value="ANK_REPEAT"/>
    <property type="match status" value="1"/>
</dbReference>
<dbReference type="Proteomes" id="UP000248079">
    <property type="component" value="Unassembled WGS sequence"/>
</dbReference>
<proteinExistence type="predicted"/>
<comment type="caution">
    <text evidence="4">The sequence shown here is derived from an EMBL/GenBank/DDBJ whole genome shotgun (WGS) entry which is preliminary data.</text>
</comment>
<dbReference type="Gene3D" id="2.130.10.10">
    <property type="entry name" value="YVTN repeat-like/Quinoprotein amine dehydrogenase"/>
    <property type="match status" value="2"/>
</dbReference>
<evidence type="ECO:0000259" key="3">
    <source>
        <dbReference type="Pfam" id="PF13360"/>
    </source>
</evidence>
<dbReference type="InterPro" id="IPR002110">
    <property type="entry name" value="Ankyrin_rpt"/>
</dbReference>
<dbReference type="InterPro" id="IPR036770">
    <property type="entry name" value="Ankyrin_rpt-contain_sf"/>
</dbReference>
<dbReference type="PROSITE" id="PS50297">
    <property type="entry name" value="ANK_REP_REGION"/>
    <property type="match status" value="1"/>
</dbReference>
<feature type="repeat" description="ANK" evidence="1">
    <location>
        <begin position="55"/>
        <end position="87"/>
    </location>
</feature>
<dbReference type="Pfam" id="PF13360">
    <property type="entry name" value="PQQ_2"/>
    <property type="match status" value="1"/>
</dbReference>
<accession>A0A2V3ZUQ6</accession>
<keyword evidence="1" id="KW-0040">ANK repeat</keyword>
<dbReference type="InterPro" id="IPR018391">
    <property type="entry name" value="PQQ_b-propeller_rpt"/>
</dbReference>
<evidence type="ECO:0000313" key="4">
    <source>
        <dbReference type="EMBL" id="PXX98777.1"/>
    </source>
</evidence>
<dbReference type="Gene3D" id="1.25.40.20">
    <property type="entry name" value="Ankyrin repeat-containing domain"/>
    <property type="match status" value="2"/>
</dbReference>
<feature type="chain" id="PRO_5015949599" description="Pyrrolo-quinoline quinone repeat domain-containing protein" evidence="2">
    <location>
        <begin position="21"/>
        <end position="734"/>
    </location>
</feature>
<dbReference type="SUPFAM" id="SSF50998">
    <property type="entry name" value="Quinoprotein alcohol dehydrogenase-like"/>
    <property type="match status" value="1"/>
</dbReference>
<dbReference type="Pfam" id="PF12796">
    <property type="entry name" value="Ank_2"/>
    <property type="match status" value="2"/>
</dbReference>
<dbReference type="PANTHER" id="PTHR34512">
    <property type="entry name" value="CELL SURFACE PROTEIN"/>
    <property type="match status" value="1"/>
</dbReference>
<evidence type="ECO:0000256" key="2">
    <source>
        <dbReference type="SAM" id="SignalP"/>
    </source>
</evidence>
<dbReference type="RefSeq" id="WP_110361668.1">
    <property type="nucleotide sequence ID" value="NZ_QFLI01000007.1"/>
</dbReference>
<feature type="signal peptide" evidence="2">
    <location>
        <begin position="1"/>
        <end position="20"/>
    </location>
</feature>
<dbReference type="SMART" id="SM00564">
    <property type="entry name" value="PQQ"/>
    <property type="match status" value="4"/>
</dbReference>
<gene>
    <name evidence="4" type="ORF">DF185_15475</name>
</gene>